<keyword evidence="2 4" id="KW-0547">Nucleotide-binding</keyword>
<comment type="caution">
    <text evidence="7">The sequence shown here is derived from an EMBL/GenBank/DDBJ whole genome shotgun (WGS) entry which is preliminary data.</text>
</comment>
<gene>
    <name evidence="7" type="ORF">OCHUTO_1083</name>
</gene>
<feature type="transmembrane region" description="Helical" evidence="6">
    <location>
        <begin position="35"/>
        <end position="57"/>
    </location>
</feature>
<accession>A0A0F3MG57</accession>
<organism evidence="7 8">
    <name type="scientific">Orientia chuto str. Dubai</name>
    <dbReference type="NCBI Taxonomy" id="1359168"/>
    <lineage>
        <taxon>Bacteria</taxon>
        <taxon>Pseudomonadati</taxon>
        <taxon>Pseudomonadota</taxon>
        <taxon>Alphaproteobacteria</taxon>
        <taxon>Rickettsiales</taxon>
        <taxon>Rickettsiaceae</taxon>
        <taxon>Rickettsieae</taxon>
        <taxon>Orientia</taxon>
    </lineage>
</organism>
<dbReference type="RefSeq" id="WP_045797604.1">
    <property type="nucleotide sequence ID" value="NZ_LANP01000037.1"/>
</dbReference>
<evidence type="ECO:0000256" key="3">
    <source>
        <dbReference type="ARBA" id="ARBA00022840"/>
    </source>
</evidence>
<dbReference type="AlphaFoldDB" id="A0A0F3MG57"/>
<dbReference type="InterPro" id="IPR002698">
    <property type="entry name" value="FTHF_cligase"/>
</dbReference>
<proteinExistence type="inferred from homology"/>
<dbReference type="NCBIfam" id="TIGR02727">
    <property type="entry name" value="MTHFS_bact"/>
    <property type="match status" value="1"/>
</dbReference>
<dbReference type="Proteomes" id="UP000033616">
    <property type="component" value="Unassembled WGS sequence"/>
</dbReference>
<dbReference type="GO" id="GO:0005524">
    <property type="term" value="F:ATP binding"/>
    <property type="evidence" value="ECO:0007669"/>
    <property type="project" value="UniProtKB-KW"/>
</dbReference>
<feature type="binding site" evidence="4">
    <location>
        <begin position="7"/>
        <end position="11"/>
    </location>
    <ligand>
        <name>ATP</name>
        <dbReference type="ChEBI" id="CHEBI:30616"/>
    </ligand>
</feature>
<keyword evidence="5" id="KW-0460">Magnesium</keyword>
<protein>
    <recommendedName>
        <fullName evidence="5">5-formyltetrahydrofolate cyclo-ligase</fullName>
        <ecNumber evidence="5">6.3.3.2</ecNumber>
    </recommendedName>
</protein>
<dbReference type="GO" id="GO:0009396">
    <property type="term" value="P:folic acid-containing compound biosynthetic process"/>
    <property type="evidence" value="ECO:0007669"/>
    <property type="project" value="TreeGrafter"/>
</dbReference>
<keyword evidence="7" id="KW-0436">Ligase</keyword>
<dbReference type="PIRSF" id="PIRSF006806">
    <property type="entry name" value="FTHF_cligase"/>
    <property type="match status" value="1"/>
</dbReference>
<dbReference type="SUPFAM" id="SSF100950">
    <property type="entry name" value="NagB/RpiA/CoA transferase-like"/>
    <property type="match status" value="1"/>
</dbReference>
<evidence type="ECO:0000313" key="7">
    <source>
        <dbReference type="EMBL" id="KJV54730.1"/>
    </source>
</evidence>
<dbReference type="PANTHER" id="PTHR23407:SF1">
    <property type="entry name" value="5-FORMYLTETRAHYDROFOLATE CYCLO-LIGASE"/>
    <property type="match status" value="1"/>
</dbReference>
<evidence type="ECO:0000256" key="5">
    <source>
        <dbReference type="RuleBase" id="RU361279"/>
    </source>
</evidence>
<dbReference type="OrthoDB" id="9801938at2"/>
<keyword evidence="3 4" id="KW-0067">ATP-binding</keyword>
<dbReference type="GO" id="GO:0030272">
    <property type="term" value="F:5-formyltetrahydrofolate cyclo-ligase activity"/>
    <property type="evidence" value="ECO:0007669"/>
    <property type="project" value="UniProtKB-EC"/>
</dbReference>
<dbReference type="STRING" id="1359168.OCHUTO_1083"/>
<evidence type="ECO:0000256" key="1">
    <source>
        <dbReference type="ARBA" id="ARBA00010638"/>
    </source>
</evidence>
<dbReference type="GO" id="GO:0046872">
    <property type="term" value="F:metal ion binding"/>
    <property type="evidence" value="ECO:0007669"/>
    <property type="project" value="UniProtKB-KW"/>
</dbReference>
<dbReference type="GO" id="GO:0035999">
    <property type="term" value="P:tetrahydrofolate interconversion"/>
    <property type="evidence" value="ECO:0007669"/>
    <property type="project" value="TreeGrafter"/>
</dbReference>
<keyword evidence="6" id="KW-1133">Transmembrane helix</keyword>
<feature type="binding site" evidence="4">
    <location>
        <begin position="132"/>
        <end position="140"/>
    </location>
    <ligand>
        <name>ATP</name>
        <dbReference type="ChEBI" id="CHEBI:30616"/>
    </ligand>
</feature>
<keyword evidence="5" id="KW-0479">Metal-binding</keyword>
<dbReference type="PANTHER" id="PTHR23407">
    <property type="entry name" value="ATPASE INHIBITOR/5-FORMYLTETRAHYDROFOLATE CYCLO-LIGASE"/>
    <property type="match status" value="1"/>
</dbReference>
<keyword evidence="6" id="KW-0472">Membrane</keyword>
<evidence type="ECO:0000256" key="6">
    <source>
        <dbReference type="SAM" id="Phobius"/>
    </source>
</evidence>
<comment type="cofactor">
    <cofactor evidence="5">
        <name>Mg(2+)</name>
        <dbReference type="ChEBI" id="CHEBI:18420"/>
    </cofactor>
</comment>
<dbReference type="Gene3D" id="3.40.50.10420">
    <property type="entry name" value="NagB/RpiA/CoA transferase-like"/>
    <property type="match status" value="1"/>
</dbReference>
<evidence type="ECO:0000313" key="8">
    <source>
        <dbReference type="Proteomes" id="UP000033616"/>
    </source>
</evidence>
<dbReference type="PATRIC" id="fig|1359168.3.peg.888"/>
<dbReference type="InterPro" id="IPR024185">
    <property type="entry name" value="FTHF_cligase-like_sf"/>
</dbReference>
<dbReference type="Pfam" id="PF01812">
    <property type="entry name" value="5-FTHF_cyc-lig"/>
    <property type="match status" value="1"/>
</dbReference>
<name>A0A0F3MG57_9RICK</name>
<dbReference type="EC" id="6.3.3.2" evidence="5"/>
<feature type="binding site" evidence="4">
    <location>
        <position position="62"/>
    </location>
    <ligand>
        <name>substrate</name>
    </ligand>
</feature>
<dbReference type="InterPro" id="IPR037171">
    <property type="entry name" value="NagB/RpiA_transferase-like"/>
</dbReference>
<keyword evidence="8" id="KW-1185">Reference proteome</keyword>
<evidence type="ECO:0000256" key="2">
    <source>
        <dbReference type="ARBA" id="ARBA00022741"/>
    </source>
</evidence>
<keyword evidence="6" id="KW-0812">Transmembrane</keyword>
<dbReference type="EMBL" id="LANP01000037">
    <property type="protein sequence ID" value="KJV54730.1"/>
    <property type="molecule type" value="Genomic_DNA"/>
</dbReference>
<comment type="catalytic activity">
    <reaction evidence="5">
        <text>(6S)-5-formyl-5,6,7,8-tetrahydrofolate + ATP = (6R)-5,10-methenyltetrahydrofolate + ADP + phosphate</text>
        <dbReference type="Rhea" id="RHEA:10488"/>
        <dbReference type="ChEBI" id="CHEBI:30616"/>
        <dbReference type="ChEBI" id="CHEBI:43474"/>
        <dbReference type="ChEBI" id="CHEBI:57455"/>
        <dbReference type="ChEBI" id="CHEBI:57457"/>
        <dbReference type="ChEBI" id="CHEBI:456216"/>
        <dbReference type="EC" id="6.3.3.2"/>
    </reaction>
</comment>
<reference evidence="7 8" key="1">
    <citation type="submission" date="2015-02" db="EMBL/GenBank/DDBJ databases">
        <title>Genome Sequencing of Rickettsiales.</title>
        <authorList>
            <person name="Daugherty S.C."/>
            <person name="Su Q."/>
            <person name="Abolude K."/>
            <person name="Beier-Sexton M."/>
            <person name="Carlyon J.A."/>
            <person name="Carter R."/>
            <person name="Day N.P."/>
            <person name="Dumler S.J."/>
            <person name="Dyachenko V."/>
            <person name="Godinez A."/>
            <person name="Kurtti T.J."/>
            <person name="Lichay M."/>
            <person name="Mullins K.E."/>
            <person name="Ott S."/>
            <person name="Pappas-Brown V."/>
            <person name="Paris D.H."/>
            <person name="Patel P."/>
            <person name="Richards A.L."/>
            <person name="Sadzewicz L."/>
            <person name="Sears K."/>
            <person name="Seidman D."/>
            <person name="Sengamalay N."/>
            <person name="Stenos J."/>
            <person name="Tallon L.J."/>
            <person name="Vincent G."/>
            <person name="Fraser C.M."/>
            <person name="Munderloh U."/>
            <person name="Dunning-Hotopp J.C."/>
        </authorList>
    </citation>
    <scope>NUCLEOTIDE SEQUENCE [LARGE SCALE GENOMIC DNA]</scope>
    <source>
        <strain evidence="7 8">Fuller</strain>
    </source>
</reference>
<comment type="similarity">
    <text evidence="1 5">Belongs to the 5-formyltetrahydrofolate cyclo-ligase family.</text>
</comment>
<sequence length="190" mass="22210">MNQNYYKQTLRFQYKNIRILPNKQSKIVHKQSHKILLQALNIITTLLPIKSIIGIYYPLKGEVNMLDLLIMMLDYKFALPAFINKKMVYVYYYKDCPIKKQEYGIYTPIGTNIVIPDVLLVPGIVFDTAGYRIGFGKGYYDQYILQARSVNINNIAIGICFDTQLRNFVPRELYDQKMNYIITNKTLIVT</sequence>
<evidence type="ECO:0000256" key="4">
    <source>
        <dbReference type="PIRSR" id="PIRSR006806-1"/>
    </source>
</evidence>